<dbReference type="EMBL" id="UINC01158131">
    <property type="protein sequence ID" value="SVD55496.1"/>
    <property type="molecule type" value="Genomic_DNA"/>
</dbReference>
<gene>
    <name evidence="1" type="ORF">METZ01_LOCUS408350</name>
</gene>
<feature type="non-terminal residue" evidence="1">
    <location>
        <position position="47"/>
    </location>
</feature>
<dbReference type="AlphaFoldDB" id="A0A382W9F2"/>
<accession>A0A382W9F2</accession>
<organism evidence="1">
    <name type="scientific">marine metagenome</name>
    <dbReference type="NCBI Taxonomy" id="408172"/>
    <lineage>
        <taxon>unclassified sequences</taxon>
        <taxon>metagenomes</taxon>
        <taxon>ecological metagenomes</taxon>
    </lineage>
</organism>
<name>A0A382W9F2_9ZZZZ</name>
<proteinExistence type="predicted"/>
<reference evidence="1" key="1">
    <citation type="submission" date="2018-05" db="EMBL/GenBank/DDBJ databases">
        <authorList>
            <person name="Lanie J.A."/>
            <person name="Ng W.-L."/>
            <person name="Kazmierczak K.M."/>
            <person name="Andrzejewski T.M."/>
            <person name="Davidsen T.M."/>
            <person name="Wayne K.J."/>
            <person name="Tettelin H."/>
            <person name="Glass J.I."/>
            <person name="Rusch D."/>
            <person name="Podicherti R."/>
            <person name="Tsui H.-C.T."/>
            <person name="Winkler M.E."/>
        </authorList>
    </citation>
    <scope>NUCLEOTIDE SEQUENCE</scope>
</reference>
<evidence type="ECO:0000313" key="1">
    <source>
        <dbReference type="EMBL" id="SVD55496.1"/>
    </source>
</evidence>
<protein>
    <submittedName>
        <fullName evidence="1">Uncharacterized protein</fullName>
    </submittedName>
</protein>
<sequence>MKIAPGLLFSILLLVLLTVILVGGQVWALTGSTTLGIAAGVVTGGLL</sequence>